<dbReference type="InterPro" id="IPR004254">
    <property type="entry name" value="AdipoR/HlyIII-related"/>
</dbReference>
<feature type="transmembrane region" description="Helical" evidence="6">
    <location>
        <begin position="138"/>
        <end position="157"/>
    </location>
</feature>
<dbReference type="PANTHER" id="PTHR20855">
    <property type="entry name" value="ADIPOR/PROGESTIN RECEPTOR-RELATED"/>
    <property type="match status" value="1"/>
</dbReference>
<name>A0ABT1NTF4_9MICC</name>
<feature type="transmembrane region" description="Helical" evidence="6">
    <location>
        <begin position="163"/>
        <end position="180"/>
    </location>
</feature>
<reference evidence="7 8" key="1">
    <citation type="submission" date="2022-07" db="EMBL/GenBank/DDBJ databases">
        <title>Novel species in genus Arthrobacter.</title>
        <authorList>
            <person name="Liu Y."/>
        </authorList>
    </citation>
    <scope>NUCLEOTIDE SEQUENCE [LARGE SCALE GENOMIC DNA]</scope>
    <source>
        <strain evidence="8">zg-Y859</strain>
    </source>
</reference>
<evidence type="ECO:0000256" key="4">
    <source>
        <dbReference type="ARBA" id="ARBA00023136"/>
    </source>
</evidence>
<proteinExistence type="predicted"/>
<feature type="transmembrane region" description="Helical" evidence="6">
    <location>
        <begin position="48"/>
        <end position="68"/>
    </location>
</feature>
<comment type="subcellular location">
    <subcellularLocation>
        <location evidence="1">Membrane</location>
        <topology evidence="1">Multi-pass membrane protein</topology>
    </subcellularLocation>
</comment>
<protein>
    <submittedName>
        <fullName evidence="7">Hemolysin III family protein</fullName>
    </submittedName>
</protein>
<gene>
    <name evidence="7" type="ORF">NNX28_13860</name>
</gene>
<feature type="transmembrane region" description="Helical" evidence="6">
    <location>
        <begin position="114"/>
        <end position="131"/>
    </location>
</feature>
<dbReference type="Proteomes" id="UP001206924">
    <property type="component" value="Unassembled WGS sequence"/>
</dbReference>
<evidence type="ECO:0000313" key="8">
    <source>
        <dbReference type="Proteomes" id="UP001206924"/>
    </source>
</evidence>
<feature type="region of interest" description="Disordered" evidence="5">
    <location>
        <begin position="1"/>
        <end position="27"/>
    </location>
</feature>
<evidence type="ECO:0000256" key="2">
    <source>
        <dbReference type="ARBA" id="ARBA00022692"/>
    </source>
</evidence>
<dbReference type="RefSeq" id="WP_255866168.1">
    <property type="nucleotide sequence ID" value="NZ_CP104263.1"/>
</dbReference>
<sequence>MDSSPFSAPSPGVPAQHDPESRTTPGPLENAVEAVAEELEIKPRLRGWLHAGATPLALAAGIILVALAPTTGTRIASAIYAFTGVLLFGTSAVYHRGNWSPKVKVVLKRLDHTNIMLVIAGSYTPLAWSLLPRDSAVTLLWIIWSGALVGVAFRLLWLHAPRWLYTPVYIALGCASLFYIPDFYGTNPTAAILICVGGAMYIAGAVMYAMKKPNPSVDWFGFHEIFHAFTLAGFAAHYVAILMAVRAVTG</sequence>
<feature type="transmembrane region" description="Helical" evidence="6">
    <location>
        <begin position="75"/>
        <end position="94"/>
    </location>
</feature>
<accession>A0ABT1NTF4</accession>
<evidence type="ECO:0000313" key="7">
    <source>
        <dbReference type="EMBL" id="MCQ1951008.1"/>
    </source>
</evidence>
<keyword evidence="8" id="KW-1185">Reference proteome</keyword>
<dbReference type="PANTHER" id="PTHR20855:SF3">
    <property type="entry name" value="LD03007P"/>
    <property type="match status" value="1"/>
</dbReference>
<comment type="caution">
    <text evidence="7">The sequence shown here is derived from an EMBL/GenBank/DDBJ whole genome shotgun (WGS) entry which is preliminary data.</text>
</comment>
<keyword evidence="2 6" id="KW-0812">Transmembrane</keyword>
<keyword evidence="3 6" id="KW-1133">Transmembrane helix</keyword>
<dbReference type="EMBL" id="JANFLP010000014">
    <property type="protein sequence ID" value="MCQ1951008.1"/>
    <property type="molecule type" value="Genomic_DNA"/>
</dbReference>
<organism evidence="7 8">
    <name type="scientific">Arthrobacter jinronghuae</name>
    <dbReference type="NCBI Taxonomy" id="2964609"/>
    <lineage>
        <taxon>Bacteria</taxon>
        <taxon>Bacillati</taxon>
        <taxon>Actinomycetota</taxon>
        <taxon>Actinomycetes</taxon>
        <taxon>Micrococcales</taxon>
        <taxon>Micrococcaceae</taxon>
        <taxon>Arthrobacter</taxon>
    </lineage>
</organism>
<feature type="transmembrane region" description="Helical" evidence="6">
    <location>
        <begin position="192"/>
        <end position="210"/>
    </location>
</feature>
<keyword evidence="4 6" id="KW-0472">Membrane</keyword>
<evidence type="ECO:0000256" key="1">
    <source>
        <dbReference type="ARBA" id="ARBA00004141"/>
    </source>
</evidence>
<evidence type="ECO:0000256" key="3">
    <source>
        <dbReference type="ARBA" id="ARBA00022989"/>
    </source>
</evidence>
<evidence type="ECO:0000256" key="6">
    <source>
        <dbReference type="SAM" id="Phobius"/>
    </source>
</evidence>
<dbReference type="Pfam" id="PF03006">
    <property type="entry name" value="HlyIII"/>
    <property type="match status" value="1"/>
</dbReference>
<feature type="transmembrane region" description="Helical" evidence="6">
    <location>
        <begin position="225"/>
        <end position="245"/>
    </location>
</feature>
<evidence type="ECO:0000256" key="5">
    <source>
        <dbReference type="SAM" id="MobiDB-lite"/>
    </source>
</evidence>